<sequence length="235" mass="26722">MSSVSPYLLHVNSKPTKVSDDLWTQWYTEEHLPDLVSSKTSTRATFYKELPSLFGGESKNPRNFLALYQTDFQECLKTENYTNLRTTSELFPKEGNTKSIGENGDFNARNYELIQVYDSKGVGNDTPPPQILAVEMHPPNPSDFDKWYREEHLAMMSKVPGFIRALRYKLGPKAPLTKDEDPPTYLAIYEVDDVKAYLAHEAAVAAGGTEWSKRHMKESRAFVARGWVRVCAEGF</sequence>
<evidence type="ECO:0000313" key="2">
    <source>
        <dbReference type="Proteomes" id="UP000799537"/>
    </source>
</evidence>
<evidence type="ECO:0000313" key="1">
    <source>
        <dbReference type="EMBL" id="KAF2169027.1"/>
    </source>
</evidence>
<evidence type="ECO:0008006" key="3">
    <source>
        <dbReference type="Google" id="ProtNLM"/>
    </source>
</evidence>
<proteinExistence type="predicted"/>
<accession>A0A6A6CP29</accession>
<organism evidence="1 2">
    <name type="scientific">Zasmidium cellare ATCC 36951</name>
    <dbReference type="NCBI Taxonomy" id="1080233"/>
    <lineage>
        <taxon>Eukaryota</taxon>
        <taxon>Fungi</taxon>
        <taxon>Dikarya</taxon>
        <taxon>Ascomycota</taxon>
        <taxon>Pezizomycotina</taxon>
        <taxon>Dothideomycetes</taxon>
        <taxon>Dothideomycetidae</taxon>
        <taxon>Mycosphaerellales</taxon>
        <taxon>Mycosphaerellaceae</taxon>
        <taxon>Zasmidium</taxon>
    </lineage>
</organism>
<protein>
    <recommendedName>
        <fullName evidence="3">EthD domain-containing protein</fullName>
    </recommendedName>
</protein>
<name>A0A6A6CP29_ZASCE</name>
<dbReference type="AlphaFoldDB" id="A0A6A6CP29"/>
<reference evidence="1" key="1">
    <citation type="journal article" date="2020" name="Stud. Mycol.">
        <title>101 Dothideomycetes genomes: a test case for predicting lifestyles and emergence of pathogens.</title>
        <authorList>
            <person name="Haridas S."/>
            <person name="Albert R."/>
            <person name="Binder M."/>
            <person name="Bloem J."/>
            <person name="Labutti K."/>
            <person name="Salamov A."/>
            <person name="Andreopoulos B."/>
            <person name="Baker S."/>
            <person name="Barry K."/>
            <person name="Bills G."/>
            <person name="Bluhm B."/>
            <person name="Cannon C."/>
            <person name="Castanera R."/>
            <person name="Culley D."/>
            <person name="Daum C."/>
            <person name="Ezra D."/>
            <person name="Gonzalez J."/>
            <person name="Henrissat B."/>
            <person name="Kuo A."/>
            <person name="Liang C."/>
            <person name="Lipzen A."/>
            <person name="Lutzoni F."/>
            <person name="Magnuson J."/>
            <person name="Mondo S."/>
            <person name="Nolan M."/>
            <person name="Ohm R."/>
            <person name="Pangilinan J."/>
            <person name="Park H.-J."/>
            <person name="Ramirez L."/>
            <person name="Alfaro M."/>
            <person name="Sun H."/>
            <person name="Tritt A."/>
            <person name="Yoshinaga Y."/>
            <person name="Zwiers L.-H."/>
            <person name="Turgeon B."/>
            <person name="Goodwin S."/>
            <person name="Spatafora J."/>
            <person name="Crous P."/>
            <person name="Grigoriev I."/>
        </authorList>
    </citation>
    <scope>NUCLEOTIDE SEQUENCE</scope>
    <source>
        <strain evidence="1">ATCC 36951</strain>
    </source>
</reference>
<dbReference type="RefSeq" id="XP_033669916.1">
    <property type="nucleotide sequence ID" value="XM_033805670.1"/>
</dbReference>
<dbReference type="OrthoDB" id="2851338at2759"/>
<keyword evidence="2" id="KW-1185">Reference proteome</keyword>
<dbReference type="Gene3D" id="3.30.70.100">
    <property type="match status" value="1"/>
</dbReference>
<dbReference type="GeneID" id="54558942"/>
<gene>
    <name evidence="1" type="ORF">M409DRAFT_21038</name>
</gene>
<dbReference type="InterPro" id="IPR011008">
    <property type="entry name" value="Dimeric_a/b-barrel"/>
</dbReference>
<dbReference type="Proteomes" id="UP000799537">
    <property type="component" value="Unassembled WGS sequence"/>
</dbReference>
<dbReference type="SUPFAM" id="SSF54909">
    <property type="entry name" value="Dimeric alpha+beta barrel"/>
    <property type="match status" value="1"/>
</dbReference>
<dbReference type="EMBL" id="ML993589">
    <property type="protein sequence ID" value="KAF2169027.1"/>
    <property type="molecule type" value="Genomic_DNA"/>
</dbReference>